<dbReference type="GO" id="GO:0000155">
    <property type="term" value="F:phosphorelay sensor kinase activity"/>
    <property type="evidence" value="ECO:0007669"/>
    <property type="project" value="InterPro"/>
</dbReference>
<reference evidence="14" key="1">
    <citation type="submission" date="2022-02" db="EMBL/GenBank/DDBJ databases">
        <title>Halalkalibacter sp. nov. isolated from Lonar Lake, India.</title>
        <authorList>
            <person name="Joshi A."/>
            <person name="Thite S."/>
            <person name="Lodha T."/>
        </authorList>
    </citation>
    <scope>NUCLEOTIDE SEQUENCE</scope>
    <source>
        <strain evidence="14">MEB205</strain>
    </source>
</reference>
<keyword evidence="11" id="KW-0812">Transmembrane</keyword>
<evidence type="ECO:0000259" key="12">
    <source>
        <dbReference type="PROSITE" id="PS50109"/>
    </source>
</evidence>
<evidence type="ECO:0000256" key="10">
    <source>
        <dbReference type="SAM" id="Coils"/>
    </source>
</evidence>
<evidence type="ECO:0000256" key="3">
    <source>
        <dbReference type="ARBA" id="ARBA00022553"/>
    </source>
</evidence>
<feature type="transmembrane region" description="Helical" evidence="11">
    <location>
        <begin position="109"/>
        <end position="132"/>
    </location>
</feature>
<dbReference type="CDD" id="cd00082">
    <property type="entry name" value="HisKA"/>
    <property type="match status" value="1"/>
</dbReference>
<keyword evidence="10" id="KW-0175">Coiled coil</keyword>
<evidence type="ECO:0000256" key="9">
    <source>
        <dbReference type="ARBA" id="ARBA00023012"/>
    </source>
</evidence>
<dbReference type="InterPro" id="IPR035965">
    <property type="entry name" value="PAS-like_dom_sf"/>
</dbReference>
<dbReference type="Pfam" id="PF13426">
    <property type="entry name" value="PAS_9"/>
    <property type="match status" value="2"/>
</dbReference>
<evidence type="ECO:0000256" key="8">
    <source>
        <dbReference type="ARBA" id="ARBA00022969"/>
    </source>
</evidence>
<feature type="domain" description="PAC" evidence="13">
    <location>
        <begin position="475"/>
        <end position="524"/>
    </location>
</feature>
<feature type="transmembrane region" description="Helical" evidence="11">
    <location>
        <begin position="183"/>
        <end position="202"/>
    </location>
</feature>
<keyword evidence="3" id="KW-0597">Phosphoprotein</keyword>
<name>A0A9X2CRX2_9BACI</name>
<feature type="transmembrane region" description="Helical" evidence="11">
    <location>
        <begin position="239"/>
        <end position="259"/>
    </location>
</feature>
<dbReference type="InterPro" id="IPR004358">
    <property type="entry name" value="Sig_transdc_His_kin-like_C"/>
</dbReference>
<dbReference type="NCBIfam" id="TIGR00229">
    <property type="entry name" value="sensory_box"/>
    <property type="match status" value="2"/>
</dbReference>
<sequence>MKINKVEKKSIALGMIGLLLFFIVFFQTIPTNEYYLTDHLPVHTLLELASIVISLSIFIYGWLTFPLVKSRFLFVVSLTFLAVGIFDVLHTFSYTGMPFSIASNAQTTVWFSIVARLKVAIVLVLVVFLLSLETKITTKYERNSWLVVFSAYVVFMSFFIIANISAFPLLLLETGPTVLKTGLEYFIAFLHLVAIIILWKNYTKSRDQFYLNLITACYFLILSGLTVTIFATVHDVTFVVGQLFKVTGFYFIMKAFYYFTIQVPLLNKKEAEDKLVDIESELELLFKNTEDAIFIYNLKDKSILRRNAAFTKMFGYDSAKPLSANCLIPSDRRKEFSQLIRQLEQGHSIVNFKTVRQRQDKSLIDVSMTVSPMISKGGIVICAAIFRDISEQTKAEEELKQTKKELQEIIEQYQGLIFKFKKVQDTFVYTLMDGKLLYEEGMSPEKVVGKPVEKTYKGNDRSLIDVNNERAWQGEEVEFQFEDSKGSIFLASLKPIYANGKVIEVLGTVVDITKLIKTEELLRRTEKLSVVGELAAGFAHEIRNPLTTVKGFLQLIGLEAKEKNQEYITIMLNEIDRLEMITNEFMVVAKPQATKYEMEDLQIMTESVIKFLQPQSILNNTEMKTVVHGKLAEVYCDKHQLRQVLINIYKNAMEAMPSGGVITTELAIYGNNISIAITDEGVGIPDELIPKLGEPFYSLKEKGTGLGLMVSKKIIESHEGELLINSKPNIGTTMTIVIPIKSKKELCQT</sequence>
<dbReference type="PROSITE" id="PS50109">
    <property type="entry name" value="HIS_KIN"/>
    <property type="match status" value="1"/>
</dbReference>
<evidence type="ECO:0000256" key="2">
    <source>
        <dbReference type="ARBA" id="ARBA00012438"/>
    </source>
</evidence>
<dbReference type="RefSeq" id="WP_250095979.1">
    <property type="nucleotide sequence ID" value="NZ_JAKRYL010000006.1"/>
</dbReference>
<keyword evidence="15" id="KW-1185">Reference proteome</keyword>
<feature type="transmembrane region" description="Helical" evidence="11">
    <location>
        <begin position="209"/>
        <end position="233"/>
    </location>
</feature>
<dbReference type="InterPro" id="IPR036890">
    <property type="entry name" value="HATPase_C_sf"/>
</dbReference>
<dbReference type="InterPro" id="IPR003594">
    <property type="entry name" value="HATPase_dom"/>
</dbReference>
<keyword evidence="6" id="KW-0418">Kinase</keyword>
<dbReference type="SUPFAM" id="SSF55874">
    <property type="entry name" value="ATPase domain of HSP90 chaperone/DNA topoisomerase II/histidine kinase"/>
    <property type="match status" value="1"/>
</dbReference>
<dbReference type="Gene3D" id="3.30.565.10">
    <property type="entry name" value="Histidine kinase-like ATPase, C-terminal domain"/>
    <property type="match status" value="1"/>
</dbReference>
<evidence type="ECO:0000256" key="1">
    <source>
        <dbReference type="ARBA" id="ARBA00000085"/>
    </source>
</evidence>
<gene>
    <name evidence="14" type="ORF">MF646_08080</name>
</gene>
<evidence type="ECO:0000259" key="13">
    <source>
        <dbReference type="PROSITE" id="PS50113"/>
    </source>
</evidence>
<dbReference type="Gene3D" id="3.30.450.20">
    <property type="entry name" value="PAS domain"/>
    <property type="match status" value="2"/>
</dbReference>
<dbReference type="Pfam" id="PF17159">
    <property type="entry name" value="MASE3"/>
    <property type="match status" value="1"/>
</dbReference>
<dbReference type="SMART" id="SM00387">
    <property type="entry name" value="HATPase_c"/>
    <property type="match status" value="1"/>
</dbReference>
<dbReference type="Gene3D" id="1.10.287.130">
    <property type="match status" value="1"/>
</dbReference>
<dbReference type="InterPro" id="IPR003661">
    <property type="entry name" value="HisK_dim/P_dom"/>
</dbReference>
<keyword evidence="4" id="KW-0808">Transferase</keyword>
<dbReference type="InterPro" id="IPR000014">
    <property type="entry name" value="PAS"/>
</dbReference>
<feature type="transmembrane region" description="Helical" evidence="11">
    <location>
        <begin position="42"/>
        <end position="65"/>
    </location>
</feature>
<dbReference type="AlphaFoldDB" id="A0A9X2CRX2"/>
<dbReference type="SUPFAM" id="SSF47384">
    <property type="entry name" value="Homodimeric domain of signal transducing histidine kinase"/>
    <property type="match status" value="1"/>
</dbReference>
<dbReference type="CDD" id="cd00075">
    <property type="entry name" value="HATPase"/>
    <property type="match status" value="1"/>
</dbReference>
<dbReference type="EC" id="2.7.13.3" evidence="2"/>
<dbReference type="EMBL" id="JAKRYL010000006">
    <property type="protein sequence ID" value="MCL7747080.1"/>
    <property type="molecule type" value="Genomic_DNA"/>
</dbReference>
<dbReference type="Pfam" id="PF00512">
    <property type="entry name" value="HisKA"/>
    <property type="match status" value="1"/>
</dbReference>
<keyword evidence="5" id="KW-0547">Nucleotide-binding</keyword>
<dbReference type="Proteomes" id="UP001139150">
    <property type="component" value="Unassembled WGS sequence"/>
</dbReference>
<dbReference type="InterPro" id="IPR036097">
    <property type="entry name" value="HisK_dim/P_sf"/>
</dbReference>
<dbReference type="InterPro" id="IPR033425">
    <property type="entry name" value="MASE3"/>
</dbReference>
<keyword evidence="8" id="KW-0749">Sporulation</keyword>
<feature type="transmembrane region" description="Helical" evidence="11">
    <location>
        <begin position="72"/>
        <end position="89"/>
    </location>
</feature>
<keyword evidence="9" id="KW-0902">Two-component regulatory system</keyword>
<feature type="transmembrane region" description="Helical" evidence="11">
    <location>
        <begin position="144"/>
        <end position="171"/>
    </location>
</feature>
<evidence type="ECO:0000313" key="14">
    <source>
        <dbReference type="EMBL" id="MCL7747080.1"/>
    </source>
</evidence>
<feature type="transmembrane region" description="Helical" evidence="11">
    <location>
        <begin position="12"/>
        <end position="30"/>
    </location>
</feature>
<accession>A0A9X2CRX2</accession>
<evidence type="ECO:0000313" key="15">
    <source>
        <dbReference type="Proteomes" id="UP001139150"/>
    </source>
</evidence>
<comment type="caution">
    <text evidence="14">The sequence shown here is derived from an EMBL/GenBank/DDBJ whole genome shotgun (WGS) entry which is preliminary data.</text>
</comment>
<evidence type="ECO:0000256" key="7">
    <source>
        <dbReference type="ARBA" id="ARBA00022840"/>
    </source>
</evidence>
<feature type="domain" description="Histidine kinase" evidence="12">
    <location>
        <begin position="537"/>
        <end position="742"/>
    </location>
</feature>
<dbReference type="GO" id="GO:0005524">
    <property type="term" value="F:ATP binding"/>
    <property type="evidence" value="ECO:0007669"/>
    <property type="project" value="UniProtKB-KW"/>
</dbReference>
<dbReference type="InterPro" id="IPR005467">
    <property type="entry name" value="His_kinase_dom"/>
</dbReference>
<evidence type="ECO:0000256" key="6">
    <source>
        <dbReference type="ARBA" id="ARBA00022777"/>
    </source>
</evidence>
<dbReference type="PROSITE" id="PS50113">
    <property type="entry name" value="PAC"/>
    <property type="match status" value="2"/>
</dbReference>
<proteinExistence type="predicted"/>
<feature type="domain" description="PAC" evidence="13">
    <location>
        <begin position="348"/>
        <end position="401"/>
    </location>
</feature>
<keyword evidence="11" id="KW-0472">Membrane</keyword>
<dbReference type="Pfam" id="PF02518">
    <property type="entry name" value="HATPase_c"/>
    <property type="match status" value="1"/>
</dbReference>
<dbReference type="SMART" id="SM00086">
    <property type="entry name" value="PAC"/>
    <property type="match status" value="2"/>
</dbReference>
<protein>
    <recommendedName>
        <fullName evidence="2">histidine kinase</fullName>
        <ecNumber evidence="2">2.7.13.3</ecNumber>
    </recommendedName>
</protein>
<keyword evidence="7" id="KW-0067">ATP-binding</keyword>
<dbReference type="PANTHER" id="PTHR43065">
    <property type="entry name" value="SENSOR HISTIDINE KINASE"/>
    <property type="match status" value="1"/>
</dbReference>
<dbReference type="GO" id="GO:0030435">
    <property type="term" value="P:sporulation resulting in formation of a cellular spore"/>
    <property type="evidence" value="ECO:0007669"/>
    <property type="project" value="UniProtKB-KW"/>
</dbReference>
<dbReference type="InterPro" id="IPR001610">
    <property type="entry name" value="PAC"/>
</dbReference>
<evidence type="ECO:0000256" key="4">
    <source>
        <dbReference type="ARBA" id="ARBA00022679"/>
    </source>
</evidence>
<dbReference type="PRINTS" id="PR00344">
    <property type="entry name" value="BCTRLSENSOR"/>
</dbReference>
<feature type="coiled-coil region" evidence="10">
    <location>
        <begin position="389"/>
        <end position="416"/>
    </location>
</feature>
<dbReference type="PANTHER" id="PTHR43065:SF34">
    <property type="entry name" value="SPORULATION KINASE A"/>
    <property type="match status" value="1"/>
</dbReference>
<keyword evidence="11" id="KW-1133">Transmembrane helix</keyword>
<dbReference type="InterPro" id="IPR000700">
    <property type="entry name" value="PAS-assoc_C"/>
</dbReference>
<dbReference type="SMART" id="SM00388">
    <property type="entry name" value="HisKA"/>
    <property type="match status" value="1"/>
</dbReference>
<organism evidence="14 15">
    <name type="scientific">Halalkalibacter alkaliphilus</name>
    <dbReference type="NCBI Taxonomy" id="2917993"/>
    <lineage>
        <taxon>Bacteria</taxon>
        <taxon>Bacillati</taxon>
        <taxon>Bacillota</taxon>
        <taxon>Bacilli</taxon>
        <taxon>Bacillales</taxon>
        <taxon>Bacillaceae</taxon>
        <taxon>Halalkalibacter</taxon>
    </lineage>
</organism>
<evidence type="ECO:0000256" key="5">
    <source>
        <dbReference type="ARBA" id="ARBA00022741"/>
    </source>
</evidence>
<dbReference type="SUPFAM" id="SSF55785">
    <property type="entry name" value="PYP-like sensor domain (PAS domain)"/>
    <property type="match status" value="2"/>
</dbReference>
<dbReference type="FunFam" id="1.10.287.130:FF:000040">
    <property type="entry name" value="PAS domain-containing sensor histidine kinase"/>
    <property type="match status" value="1"/>
</dbReference>
<comment type="catalytic activity">
    <reaction evidence="1">
        <text>ATP + protein L-histidine = ADP + protein N-phospho-L-histidine.</text>
        <dbReference type="EC" id="2.7.13.3"/>
    </reaction>
</comment>
<evidence type="ECO:0000256" key="11">
    <source>
        <dbReference type="SAM" id="Phobius"/>
    </source>
</evidence>